<evidence type="ECO:0000313" key="4">
    <source>
        <dbReference type="Proteomes" id="UP000326979"/>
    </source>
</evidence>
<accession>A0A5N8VYA5</accession>
<dbReference type="InterPro" id="IPR002931">
    <property type="entry name" value="Transglutaminase-like"/>
</dbReference>
<reference evidence="3 4" key="1">
    <citation type="submission" date="2019-07" db="EMBL/GenBank/DDBJ databases">
        <title>New species of Amycolatopsis and Streptomyces.</title>
        <authorList>
            <person name="Duangmal K."/>
            <person name="Teo W.F.A."/>
            <person name="Lipun K."/>
        </authorList>
    </citation>
    <scope>NUCLEOTIDE SEQUENCE [LARGE SCALE GENOMIC DNA]</scope>
    <source>
        <strain evidence="3 4">TISTR 2346</strain>
    </source>
</reference>
<feature type="region of interest" description="Disordered" evidence="1">
    <location>
        <begin position="1"/>
        <end position="25"/>
    </location>
</feature>
<dbReference type="SUPFAM" id="SSF54001">
    <property type="entry name" value="Cysteine proteinases"/>
    <property type="match status" value="1"/>
</dbReference>
<protein>
    <submittedName>
        <fullName evidence="3">Transglutaminase domain-containing protein</fullName>
    </submittedName>
</protein>
<evidence type="ECO:0000259" key="2">
    <source>
        <dbReference type="Pfam" id="PF01841"/>
    </source>
</evidence>
<dbReference type="AlphaFoldDB" id="A0A5N8VYA5"/>
<feature type="domain" description="Transglutaminase-like" evidence="2">
    <location>
        <begin position="93"/>
        <end position="150"/>
    </location>
</feature>
<evidence type="ECO:0000256" key="1">
    <source>
        <dbReference type="SAM" id="MobiDB-lite"/>
    </source>
</evidence>
<gene>
    <name evidence="3" type="ORF">FNH04_10100</name>
</gene>
<organism evidence="3 4">
    <name type="scientific">Streptomyces phyllanthi</name>
    <dbReference type="NCBI Taxonomy" id="1803180"/>
    <lineage>
        <taxon>Bacteria</taxon>
        <taxon>Bacillati</taxon>
        <taxon>Actinomycetota</taxon>
        <taxon>Actinomycetes</taxon>
        <taxon>Kitasatosporales</taxon>
        <taxon>Streptomycetaceae</taxon>
        <taxon>Streptomyces</taxon>
    </lineage>
</organism>
<keyword evidence="4" id="KW-1185">Reference proteome</keyword>
<sequence length="293" mass="33345">MDLHLEHLGQTPFSDPGDLDTSTLPRDPRQLAVLVRNLIVHRAEGERVGWTVPEERGHDDPEARYVTEVLRILRVREHGDRPFGAERAPEERFVGTCRDFSLLLCSLLRATGTPARIRCGFAGYFKEGWYDDHWVTEYRLPDGTWRLADAQVLHHSYDLPFDPLDMPRDRFLVGGDAWRMCREGRADPETFGVDGIEDVKGLWYIRANTLADLAAAVGGVELLPWDFWGPEIRDDKALTEGDIALTDMIAAARTDEELRELYRDPRLTVPDEIGSYVSRTGYTAVRRVTLNRG</sequence>
<dbReference type="Proteomes" id="UP000326979">
    <property type="component" value="Unassembled WGS sequence"/>
</dbReference>
<dbReference type="RefSeq" id="WP_152782514.1">
    <property type="nucleotide sequence ID" value="NZ_BAABEQ010000096.1"/>
</dbReference>
<proteinExistence type="predicted"/>
<dbReference type="InterPro" id="IPR038765">
    <property type="entry name" value="Papain-like_cys_pep_sf"/>
</dbReference>
<dbReference type="EMBL" id="VJZE01000047">
    <property type="protein sequence ID" value="MPY40250.1"/>
    <property type="molecule type" value="Genomic_DNA"/>
</dbReference>
<evidence type="ECO:0000313" key="3">
    <source>
        <dbReference type="EMBL" id="MPY40250.1"/>
    </source>
</evidence>
<dbReference type="Pfam" id="PF01841">
    <property type="entry name" value="Transglut_core"/>
    <property type="match status" value="1"/>
</dbReference>
<dbReference type="Gene3D" id="3.10.620.30">
    <property type="match status" value="1"/>
</dbReference>
<name>A0A5N8VYA5_9ACTN</name>
<dbReference type="OrthoDB" id="148799at2"/>
<comment type="caution">
    <text evidence="3">The sequence shown here is derived from an EMBL/GenBank/DDBJ whole genome shotgun (WGS) entry which is preliminary data.</text>
</comment>